<proteinExistence type="inferred from homology"/>
<dbReference type="OrthoDB" id="9806940at2"/>
<keyword evidence="9" id="KW-1185">Reference proteome</keyword>
<evidence type="ECO:0000259" key="7">
    <source>
        <dbReference type="SMART" id="SM00829"/>
    </source>
</evidence>
<dbReference type="InterPro" id="IPR011032">
    <property type="entry name" value="GroES-like_sf"/>
</dbReference>
<dbReference type="CDD" id="cd08278">
    <property type="entry name" value="benzyl_alcohol_DH"/>
    <property type="match status" value="1"/>
</dbReference>
<keyword evidence="3 6" id="KW-0479">Metal-binding</keyword>
<keyword evidence="5" id="KW-0560">Oxidoreductase</keyword>
<dbReference type="Gene3D" id="3.90.180.10">
    <property type="entry name" value="Medium-chain alcohol dehydrogenases, catalytic domain"/>
    <property type="match status" value="1"/>
</dbReference>
<name>A0A494Z2F4_9BACL</name>
<dbReference type="Proteomes" id="UP000272238">
    <property type="component" value="Unassembled WGS sequence"/>
</dbReference>
<reference evidence="8 9" key="1">
    <citation type="journal article" date="2016" name="Antonie Van Leeuwenhoek">
        <title>Lysinibacillus endophyticus sp. nov., an indole-3-acetic acid producing endophytic bacterium isolated from corn root (Zea mays cv. Xinken-5).</title>
        <authorList>
            <person name="Yu J."/>
            <person name="Guan X."/>
            <person name="Liu C."/>
            <person name="Xiang W."/>
            <person name="Yu Z."/>
            <person name="Liu X."/>
            <person name="Wang G."/>
        </authorList>
    </citation>
    <scope>NUCLEOTIDE SEQUENCE [LARGE SCALE GENOMIC DNA]</scope>
    <source>
        <strain evidence="8 9">DSM 100506</strain>
    </source>
</reference>
<dbReference type="GO" id="GO:0008270">
    <property type="term" value="F:zinc ion binding"/>
    <property type="evidence" value="ECO:0007669"/>
    <property type="project" value="InterPro"/>
</dbReference>
<dbReference type="GO" id="GO:0016491">
    <property type="term" value="F:oxidoreductase activity"/>
    <property type="evidence" value="ECO:0007669"/>
    <property type="project" value="UniProtKB-KW"/>
</dbReference>
<dbReference type="Pfam" id="PF08240">
    <property type="entry name" value="ADH_N"/>
    <property type="match status" value="1"/>
</dbReference>
<dbReference type="RefSeq" id="WP_121214477.1">
    <property type="nucleotide sequence ID" value="NZ_RBZN01000019.1"/>
</dbReference>
<dbReference type="PANTHER" id="PTHR43350:SF2">
    <property type="entry name" value="GROES-LIKE ZINC-BINDING ALCOHOL DEHYDROGENASE FAMILY PROTEIN"/>
    <property type="match status" value="1"/>
</dbReference>
<dbReference type="SUPFAM" id="SSF50129">
    <property type="entry name" value="GroES-like"/>
    <property type="match status" value="1"/>
</dbReference>
<evidence type="ECO:0000256" key="5">
    <source>
        <dbReference type="ARBA" id="ARBA00023002"/>
    </source>
</evidence>
<dbReference type="InterPro" id="IPR036291">
    <property type="entry name" value="NAD(P)-bd_dom_sf"/>
</dbReference>
<dbReference type="SUPFAM" id="SSF51735">
    <property type="entry name" value="NAD(P)-binding Rossmann-fold domains"/>
    <property type="match status" value="1"/>
</dbReference>
<comment type="caution">
    <text evidence="8">The sequence shown here is derived from an EMBL/GenBank/DDBJ whole genome shotgun (WGS) entry which is preliminary data.</text>
</comment>
<evidence type="ECO:0000313" key="9">
    <source>
        <dbReference type="Proteomes" id="UP000272238"/>
    </source>
</evidence>
<organism evidence="8 9">
    <name type="scientific">Ureibacillus endophyticus</name>
    <dbReference type="NCBI Taxonomy" id="1978490"/>
    <lineage>
        <taxon>Bacteria</taxon>
        <taxon>Bacillati</taxon>
        <taxon>Bacillota</taxon>
        <taxon>Bacilli</taxon>
        <taxon>Bacillales</taxon>
        <taxon>Caryophanaceae</taxon>
        <taxon>Ureibacillus</taxon>
    </lineage>
</organism>
<sequence length="362" mass="38726">MKIQAYVADNEQVSLKEVQLKEIDADEIVVKIVGTGLCHTDLNVLHSITPTPMPIVLGHEGAGVVEKVGSGVTEFEVGDHVVVSFNYCGKCVNCLHGVPSACENFFQDNFGLSLETSNSKIVDGEQKIANLFGQSSLATYCVANVRNTVKIEDKEIDLSLLGPLACGIQTGAGTILNKLKPIIHESVVIFGCGSVGLSAVMGAKLANCKTIIAVDVNDERLDLALELGATHVVNGRSEDAVKAIQDITNGGAHYAIESSGVSAVVLQAIRAVRALGTIPVVGASGMLEFHIHDELIPMNKTLVGVVEGQSIPKLFIPELIKYYKEGNFPFDKLIKTYEMDNLDQAIHDMESGKTIKPVILFS</sequence>
<dbReference type="EMBL" id="RBZN01000019">
    <property type="protein sequence ID" value="RKQ16666.1"/>
    <property type="molecule type" value="Genomic_DNA"/>
</dbReference>
<evidence type="ECO:0000256" key="2">
    <source>
        <dbReference type="ARBA" id="ARBA00008072"/>
    </source>
</evidence>
<comment type="similarity">
    <text evidence="2 6">Belongs to the zinc-containing alcohol dehydrogenase family.</text>
</comment>
<dbReference type="InterPro" id="IPR013154">
    <property type="entry name" value="ADH-like_N"/>
</dbReference>
<dbReference type="SMART" id="SM00829">
    <property type="entry name" value="PKS_ER"/>
    <property type="match status" value="1"/>
</dbReference>
<dbReference type="Gene3D" id="3.40.50.720">
    <property type="entry name" value="NAD(P)-binding Rossmann-like Domain"/>
    <property type="match status" value="1"/>
</dbReference>
<evidence type="ECO:0000256" key="3">
    <source>
        <dbReference type="ARBA" id="ARBA00022723"/>
    </source>
</evidence>
<dbReference type="InterPro" id="IPR020843">
    <property type="entry name" value="ER"/>
</dbReference>
<dbReference type="FunFam" id="3.40.50.720:FF:000003">
    <property type="entry name" value="S-(hydroxymethyl)glutathione dehydrogenase"/>
    <property type="match status" value="1"/>
</dbReference>
<evidence type="ECO:0000313" key="8">
    <source>
        <dbReference type="EMBL" id="RKQ16666.1"/>
    </source>
</evidence>
<evidence type="ECO:0000256" key="1">
    <source>
        <dbReference type="ARBA" id="ARBA00001947"/>
    </source>
</evidence>
<dbReference type="PANTHER" id="PTHR43350">
    <property type="entry name" value="NAD-DEPENDENT ALCOHOL DEHYDROGENASE"/>
    <property type="match status" value="1"/>
</dbReference>
<feature type="domain" description="Enoyl reductase (ER)" evidence="7">
    <location>
        <begin position="8"/>
        <end position="359"/>
    </location>
</feature>
<dbReference type="InterPro" id="IPR002328">
    <property type="entry name" value="ADH_Zn_CS"/>
</dbReference>
<dbReference type="PROSITE" id="PS00059">
    <property type="entry name" value="ADH_ZINC"/>
    <property type="match status" value="1"/>
</dbReference>
<gene>
    <name evidence="8" type="ORF">D8M03_09190</name>
</gene>
<protein>
    <submittedName>
        <fullName evidence="8">NAD(P)-dependent alcohol dehydrogenase</fullName>
    </submittedName>
</protein>
<accession>A0A494Z2F4</accession>
<keyword evidence="4 6" id="KW-0862">Zinc</keyword>
<dbReference type="AlphaFoldDB" id="A0A494Z2F4"/>
<evidence type="ECO:0000256" key="6">
    <source>
        <dbReference type="RuleBase" id="RU361277"/>
    </source>
</evidence>
<comment type="cofactor">
    <cofactor evidence="1 6">
        <name>Zn(2+)</name>
        <dbReference type="ChEBI" id="CHEBI:29105"/>
    </cofactor>
</comment>
<dbReference type="Pfam" id="PF00107">
    <property type="entry name" value="ADH_zinc_N"/>
    <property type="match status" value="1"/>
</dbReference>
<evidence type="ECO:0000256" key="4">
    <source>
        <dbReference type="ARBA" id="ARBA00022833"/>
    </source>
</evidence>
<dbReference type="InterPro" id="IPR013149">
    <property type="entry name" value="ADH-like_C"/>
</dbReference>